<accession>A0ABP4ELT9</accession>
<name>A0ABP4ELT9_9ACTN</name>
<protein>
    <submittedName>
        <fullName evidence="1">Uncharacterized protein</fullName>
    </submittedName>
</protein>
<sequence length="186" mass="20100">MAKNKLLLHIGPAPVDAGSLAPHRDLLSVTGLHLLDVAPEDLEAATVEMLRRHREVGLERRDVEGSWAEITRDLWRGQRDAVLSAPGLCDADLGQAALILDHLAGLEVHVAVTGSVTARSDVAQRWGRLLPALRLHQIELDDDAAAIDLAEALTGVGHLVAATQPRPVSRLRPRRRPVDALTRVPA</sequence>
<evidence type="ECO:0000313" key="2">
    <source>
        <dbReference type="Proteomes" id="UP001501581"/>
    </source>
</evidence>
<proteinExistence type="predicted"/>
<evidence type="ECO:0000313" key="1">
    <source>
        <dbReference type="EMBL" id="GAA1113058.1"/>
    </source>
</evidence>
<dbReference type="EMBL" id="BAAALG010000016">
    <property type="protein sequence ID" value="GAA1113058.1"/>
    <property type="molecule type" value="Genomic_DNA"/>
</dbReference>
<dbReference type="RefSeq" id="WP_343996547.1">
    <property type="nucleotide sequence ID" value="NZ_BAAALG010000016.1"/>
</dbReference>
<dbReference type="Proteomes" id="UP001501581">
    <property type="component" value="Unassembled WGS sequence"/>
</dbReference>
<comment type="caution">
    <text evidence="1">The sequence shown here is derived from an EMBL/GenBank/DDBJ whole genome shotgun (WGS) entry which is preliminary data.</text>
</comment>
<reference evidence="2" key="1">
    <citation type="journal article" date="2019" name="Int. J. Syst. Evol. Microbiol.">
        <title>The Global Catalogue of Microorganisms (GCM) 10K type strain sequencing project: providing services to taxonomists for standard genome sequencing and annotation.</title>
        <authorList>
            <consortium name="The Broad Institute Genomics Platform"/>
            <consortium name="The Broad Institute Genome Sequencing Center for Infectious Disease"/>
            <person name="Wu L."/>
            <person name="Ma J."/>
        </authorList>
    </citation>
    <scope>NUCLEOTIDE SEQUENCE [LARGE SCALE GENOMIC DNA]</scope>
    <source>
        <strain evidence="2">JCM 13008</strain>
    </source>
</reference>
<gene>
    <name evidence="1" type="ORF">GCM10009668_38620</name>
</gene>
<organism evidence="1 2">
    <name type="scientific">Nocardioides dubius</name>
    <dbReference type="NCBI Taxonomy" id="317019"/>
    <lineage>
        <taxon>Bacteria</taxon>
        <taxon>Bacillati</taxon>
        <taxon>Actinomycetota</taxon>
        <taxon>Actinomycetes</taxon>
        <taxon>Propionibacteriales</taxon>
        <taxon>Nocardioidaceae</taxon>
        <taxon>Nocardioides</taxon>
    </lineage>
</organism>
<keyword evidence="2" id="KW-1185">Reference proteome</keyword>